<proteinExistence type="predicted"/>
<reference evidence="2 3" key="1">
    <citation type="submission" date="2019-09" db="EMBL/GenBank/DDBJ databases">
        <title>Draft genome sequence of various Type strains from the CCUG.</title>
        <authorList>
            <person name="Pineiro-Iglesias B."/>
            <person name="Tunovic T."/>
            <person name="Unosson C."/>
            <person name="Inganas E."/>
            <person name="Ohlen M."/>
            <person name="Cardew S."/>
            <person name="Jensie-Markopoulos S."/>
            <person name="Salva-Serra F."/>
            <person name="Jaen-Luchoro D."/>
            <person name="Karlsson R."/>
            <person name="Svensson-Stadler L."/>
            <person name="Chun J."/>
            <person name="Moore E."/>
        </authorList>
    </citation>
    <scope>NUCLEOTIDE SEQUENCE [LARGE SCALE GENOMIC DNA]</scope>
    <source>
        <strain evidence="2 3">CCUG 53682T</strain>
    </source>
</reference>
<dbReference type="InterPro" id="IPR000259">
    <property type="entry name" value="Adhesion_dom_fimbrial"/>
</dbReference>
<evidence type="ECO:0000313" key="2">
    <source>
        <dbReference type="EMBL" id="KAA8715697.1"/>
    </source>
</evidence>
<name>A0A5M9R604_9GAMM</name>
<dbReference type="EMBL" id="VXKB01000002">
    <property type="protein sequence ID" value="KAA8715697.1"/>
    <property type="molecule type" value="Genomic_DNA"/>
</dbReference>
<feature type="domain" description="Fimbrial-type adhesion" evidence="1">
    <location>
        <begin position="12"/>
        <end position="161"/>
    </location>
</feature>
<accession>A0A5M9R604</accession>
<dbReference type="InterPro" id="IPR008966">
    <property type="entry name" value="Adhesion_dom_sf"/>
</dbReference>
<evidence type="ECO:0000259" key="1">
    <source>
        <dbReference type="Pfam" id="PF00419"/>
    </source>
</evidence>
<dbReference type="GO" id="GO:0007155">
    <property type="term" value="P:cell adhesion"/>
    <property type="evidence" value="ECO:0007669"/>
    <property type="project" value="InterPro"/>
</dbReference>
<dbReference type="GO" id="GO:0009289">
    <property type="term" value="C:pilus"/>
    <property type="evidence" value="ECO:0007669"/>
    <property type="project" value="InterPro"/>
</dbReference>
<protein>
    <submittedName>
        <fullName evidence="2">Type 1 fimbrial protein</fullName>
    </submittedName>
</protein>
<dbReference type="Gene3D" id="2.60.40.1090">
    <property type="entry name" value="Fimbrial-type adhesion domain"/>
    <property type="match status" value="1"/>
</dbReference>
<comment type="caution">
    <text evidence="2">The sequence shown here is derived from an EMBL/GenBank/DDBJ whole genome shotgun (WGS) entry which is preliminary data.</text>
</comment>
<dbReference type="Proteomes" id="UP000322181">
    <property type="component" value="Unassembled WGS sequence"/>
</dbReference>
<dbReference type="SUPFAM" id="SSF49401">
    <property type="entry name" value="Bacterial adhesins"/>
    <property type="match status" value="1"/>
</dbReference>
<dbReference type="Pfam" id="PF00419">
    <property type="entry name" value="Fimbrial"/>
    <property type="match status" value="1"/>
</dbReference>
<dbReference type="InterPro" id="IPR036937">
    <property type="entry name" value="Adhesion_dom_fimbrial_sf"/>
</dbReference>
<sequence length="165" mass="18090">MLPAADNAEFTFNVKVLANTCEITVEGTAVNMVDFGSIPLEKFKTDAAAGNIKKDFIVKLVRCKNNNFTNNKILISGNYINDGYLDSPENKNFAVRISDKNNAKQSDDVFFTKVKNTMWSGFTSASATKTFTAYLMCRNGIADCSASAENVGNFKATVTLTYMVD</sequence>
<gene>
    <name evidence="2" type="ORF">F4V73_10265</name>
</gene>
<evidence type="ECO:0000313" key="3">
    <source>
        <dbReference type="Proteomes" id="UP000322181"/>
    </source>
</evidence>
<dbReference type="AlphaFoldDB" id="A0A5M9R604"/>
<organism evidence="2 3">
    <name type="scientific">Morganella psychrotolerans</name>
    <dbReference type="NCBI Taxonomy" id="368603"/>
    <lineage>
        <taxon>Bacteria</taxon>
        <taxon>Pseudomonadati</taxon>
        <taxon>Pseudomonadota</taxon>
        <taxon>Gammaproteobacteria</taxon>
        <taxon>Enterobacterales</taxon>
        <taxon>Morganellaceae</taxon>
        <taxon>Morganella</taxon>
    </lineage>
</organism>